<dbReference type="EMBL" id="CCSD01000078">
    <property type="protein sequence ID" value="CDZ90153.1"/>
    <property type="molecule type" value="Genomic_DNA"/>
</dbReference>
<dbReference type="OrthoDB" id="4864085at2"/>
<feature type="transmembrane region" description="Helical" evidence="2">
    <location>
        <begin position="39"/>
        <end position="59"/>
    </location>
</feature>
<feature type="region of interest" description="Disordered" evidence="1">
    <location>
        <begin position="132"/>
        <end position="159"/>
    </location>
</feature>
<dbReference type="InterPro" id="IPR036259">
    <property type="entry name" value="MFS_trans_sf"/>
</dbReference>
<evidence type="ECO:0000313" key="4">
    <source>
        <dbReference type="Proteomes" id="UP000042997"/>
    </source>
</evidence>
<keyword evidence="2" id="KW-0472">Membrane</keyword>
<feature type="transmembrane region" description="Helical" evidence="2">
    <location>
        <begin position="65"/>
        <end position="92"/>
    </location>
</feature>
<gene>
    <name evidence="3" type="ORF">RHRU231_650016</name>
</gene>
<keyword evidence="2" id="KW-0812">Transmembrane</keyword>
<dbReference type="RefSeq" id="WP_006937117.1">
    <property type="nucleotide sequence ID" value="NZ_CP023714.1"/>
</dbReference>
<protein>
    <submittedName>
        <fullName evidence="3">Uncharacterized protein</fullName>
    </submittedName>
</protein>
<feature type="transmembrane region" description="Helical" evidence="2">
    <location>
        <begin position="104"/>
        <end position="127"/>
    </location>
</feature>
<evidence type="ECO:0000256" key="2">
    <source>
        <dbReference type="SAM" id="Phobius"/>
    </source>
</evidence>
<feature type="compositionally biased region" description="Polar residues" evidence="1">
    <location>
        <begin position="132"/>
        <end position="151"/>
    </location>
</feature>
<proteinExistence type="predicted"/>
<dbReference type="AlphaFoldDB" id="A0A098BN64"/>
<evidence type="ECO:0000256" key="1">
    <source>
        <dbReference type="SAM" id="MobiDB-lite"/>
    </source>
</evidence>
<reference evidence="3 4" key="1">
    <citation type="journal article" date="2014" name="Genome Announc.">
        <title>Draft Genome Sequence of Propane- and Butane-Oxidizing Actinobacterium Rhodococcus ruber IEGM 231.</title>
        <authorList>
            <person name="Ivshina I.B."/>
            <person name="Kuyukina M.S."/>
            <person name="Krivoruchko A.V."/>
            <person name="Barbe V."/>
            <person name="Fischer C."/>
        </authorList>
    </citation>
    <scope>NUCLEOTIDE SEQUENCE [LARGE SCALE GENOMIC DNA]</scope>
</reference>
<evidence type="ECO:0000313" key="3">
    <source>
        <dbReference type="EMBL" id="CDZ90153.1"/>
    </source>
</evidence>
<organism evidence="3 4">
    <name type="scientific">Rhodococcus ruber</name>
    <dbReference type="NCBI Taxonomy" id="1830"/>
    <lineage>
        <taxon>Bacteria</taxon>
        <taxon>Bacillati</taxon>
        <taxon>Actinomycetota</taxon>
        <taxon>Actinomycetes</taxon>
        <taxon>Mycobacteriales</taxon>
        <taxon>Nocardiaceae</taxon>
        <taxon>Rhodococcus</taxon>
    </lineage>
</organism>
<name>A0A098BN64_9NOCA</name>
<accession>A0A098BN64</accession>
<keyword evidence="2" id="KW-1133">Transmembrane helix</keyword>
<dbReference type="Gene3D" id="1.20.1250.20">
    <property type="entry name" value="MFS general substrate transporter like domains"/>
    <property type="match status" value="1"/>
</dbReference>
<dbReference type="Proteomes" id="UP000042997">
    <property type="component" value="Unassembled WGS sequence"/>
</dbReference>
<sequence length="159" mass="16344">MSMHPGEHHHSHPLAQDAPIDESIPAAAAEPTKKGALAAVWNAVSGAIGAVMGLVPHVLHHVGLIAGAALVTGAGGNLLFFGLGVVFSIPMLRRLYRRFHTWKAPAIALVVFAGMFALSAFVIGPALTGNTSDDPSELPGQTSATVTSTPTEHGEHHGG</sequence>